<dbReference type="Pfam" id="PF01979">
    <property type="entry name" value="Amidohydro_1"/>
    <property type="match status" value="1"/>
</dbReference>
<feature type="binding site" evidence="11">
    <location>
        <begin position="303"/>
        <end position="305"/>
    </location>
    <ligand>
        <name>substrate</name>
    </ligand>
</feature>
<feature type="binding site" evidence="12">
    <location>
        <position position="211"/>
    </location>
    <ligand>
        <name>Zn(2+)</name>
        <dbReference type="ChEBI" id="CHEBI:29105"/>
    </ligand>
</feature>
<feature type="binding site" evidence="11">
    <location>
        <position position="246"/>
    </location>
    <ligand>
        <name>substrate</name>
    </ligand>
</feature>
<dbReference type="NCBIfam" id="TIGR00221">
    <property type="entry name" value="nagA"/>
    <property type="match status" value="1"/>
</dbReference>
<feature type="binding site" evidence="11">
    <location>
        <position position="222"/>
    </location>
    <ligand>
        <name>substrate</name>
    </ligand>
</feature>
<evidence type="ECO:0000259" key="13">
    <source>
        <dbReference type="Pfam" id="PF01979"/>
    </source>
</evidence>
<dbReference type="PANTHER" id="PTHR11113:SF14">
    <property type="entry name" value="N-ACETYLGLUCOSAMINE-6-PHOSPHATE DEACETYLASE"/>
    <property type="match status" value="1"/>
</dbReference>
<comment type="caution">
    <text evidence="14">The sequence shown here is derived from an EMBL/GenBank/DDBJ whole genome shotgun (WGS) entry which is preliminary data.</text>
</comment>
<evidence type="ECO:0000256" key="11">
    <source>
        <dbReference type="PIRSR" id="PIRSR038994-2"/>
    </source>
</evidence>
<dbReference type="InterPro" id="IPR003764">
    <property type="entry name" value="GlcNAc_6-P_deAcase"/>
</dbReference>
<dbReference type="Proteomes" id="UP000619355">
    <property type="component" value="Unassembled WGS sequence"/>
</dbReference>
<dbReference type="InterPro" id="IPR011059">
    <property type="entry name" value="Metal-dep_hydrolase_composite"/>
</dbReference>
<evidence type="ECO:0000256" key="4">
    <source>
        <dbReference type="ARBA" id="ARBA00022723"/>
    </source>
</evidence>
<dbReference type="GO" id="GO:0006046">
    <property type="term" value="P:N-acetylglucosamine catabolic process"/>
    <property type="evidence" value="ECO:0007669"/>
    <property type="project" value="TreeGrafter"/>
</dbReference>
<dbReference type="SUPFAM" id="SSF51338">
    <property type="entry name" value="Composite domain of metallo-dependent hydrolases"/>
    <property type="match status" value="1"/>
</dbReference>
<evidence type="ECO:0000313" key="14">
    <source>
        <dbReference type="EMBL" id="GHG69269.1"/>
    </source>
</evidence>
<evidence type="ECO:0000256" key="6">
    <source>
        <dbReference type="ARBA" id="ARBA00023277"/>
    </source>
</evidence>
<dbReference type="CDD" id="cd00854">
    <property type="entry name" value="NagA"/>
    <property type="match status" value="1"/>
</dbReference>
<feature type="domain" description="Amidohydrolase-related" evidence="13">
    <location>
        <begin position="51"/>
        <end position="376"/>
    </location>
</feature>
<dbReference type="InterPro" id="IPR006680">
    <property type="entry name" value="Amidohydro-rel"/>
</dbReference>
<proteinExistence type="inferred from homology"/>
<dbReference type="Gene3D" id="3.20.20.140">
    <property type="entry name" value="Metal-dependent hydrolases"/>
    <property type="match status" value="1"/>
</dbReference>
<evidence type="ECO:0000256" key="8">
    <source>
        <dbReference type="ARBA" id="ARBA00060590"/>
    </source>
</evidence>
<comment type="pathway">
    <text evidence="8">Amino-sugar metabolism; N-acetylneuraminate degradation; D-fructose 6-phosphate from N-acetylneuraminate: step 4/5.</text>
</comment>
<evidence type="ECO:0000256" key="10">
    <source>
        <dbReference type="PIRSR" id="PIRSR038994-1"/>
    </source>
</evidence>
<evidence type="ECO:0000256" key="3">
    <source>
        <dbReference type="ARBA" id="ARBA00018029"/>
    </source>
</evidence>
<dbReference type="EC" id="3.5.1.25" evidence="2"/>
<evidence type="ECO:0000256" key="2">
    <source>
        <dbReference type="ARBA" id="ARBA00011899"/>
    </source>
</evidence>
<name>A0A919F1Y0_9ACTN</name>
<protein>
    <recommendedName>
        <fullName evidence="3">N-acetylglucosamine-6-phosphate deacetylase</fullName>
        <ecNumber evidence="2">3.5.1.25</ecNumber>
    </recommendedName>
</protein>
<dbReference type="AlphaFoldDB" id="A0A919F1Y0"/>
<feature type="binding site" evidence="12">
    <location>
        <position position="190"/>
    </location>
    <ligand>
        <name>Zn(2+)</name>
        <dbReference type="ChEBI" id="CHEBI:29105"/>
    </ligand>
</feature>
<feature type="binding site" evidence="12">
    <location>
        <position position="124"/>
    </location>
    <ligand>
        <name>Zn(2+)</name>
        <dbReference type="ChEBI" id="CHEBI:29105"/>
    </ligand>
</feature>
<gene>
    <name evidence="14" type="ORF">GCM10018980_63340</name>
</gene>
<feature type="binding site" evidence="11">
    <location>
        <begin position="214"/>
        <end position="215"/>
    </location>
    <ligand>
        <name>substrate</name>
    </ligand>
</feature>
<dbReference type="GO" id="GO:0008448">
    <property type="term" value="F:N-acetylglucosamine-6-phosphate deacetylase activity"/>
    <property type="evidence" value="ECO:0007669"/>
    <property type="project" value="UniProtKB-EC"/>
</dbReference>
<evidence type="ECO:0000256" key="12">
    <source>
        <dbReference type="PIRSR" id="PIRSR038994-3"/>
    </source>
</evidence>
<dbReference type="InterPro" id="IPR032466">
    <property type="entry name" value="Metal_Hydrolase"/>
</dbReference>
<comment type="catalytic activity">
    <reaction evidence="7">
        <text>N-acetyl-D-glucosamine 6-phosphate + H2O = D-glucosamine 6-phosphate + acetate</text>
        <dbReference type="Rhea" id="RHEA:22936"/>
        <dbReference type="ChEBI" id="CHEBI:15377"/>
        <dbReference type="ChEBI" id="CHEBI:30089"/>
        <dbReference type="ChEBI" id="CHEBI:57513"/>
        <dbReference type="ChEBI" id="CHEBI:58725"/>
        <dbReference type="EC" id="3.5.1.25"/>
    </reaction>
</comment>
<dbReference type="GO" id="GO:0046872">
    <property type="term" value="F:metal ion binding"/>
    <property type="evidence" value="ECO:0007669"/>
    <property type="project" value="UniProtKB-KW"/>
</dbReference>
<evidence type="ECO:0000313" key="15">
    <source>
        <dbReference type="Proteomes" id="UP000619355"/>
    </source>
</evidence>
<evidence type="ECO:0000256" key="9">
    <source>
        <dbReference type="PIRNR" id="PIRNR038994"/>
    </source>
</evidence>
<keyword evidence="4 12" id="KW-0479">Metal-binding</keyword>
<comment type="similarity">
    <text evidence="1 9">Belongs to the metallo-dependent hydrolases superfamily. NagA family.</text>
</comment>
<keyword evidence="6 9" id="KW-0119">Carbohydrate metabolism</keyword>
<evidence type="ECO:0000256" key="5">
    <source>
        <dbReference type="ARBA" id="ARBA00022801"/>
    </source>
</evidence>
<comment type="cofactor">
    <cofactor evidence="12">
        <name>a divalent metal cation</name>
        <dbReference type="ChEBI" id="CHEBI:60240"/>
    </cofactor>
    <text evidence="12">Binds 1 divalent metal cation per subunit.</text>
</comment>
<dbReference type="PIRSF" id="PIRSF038994">
    <property type="entry name" value="NagA"/>
    <property type="match status" value="1"/>
</dbReference>
<feature type="binding site" evidence="11">
    <location>
        <position position="135"/>
    </location>
    <ligand>
        <name>substrate</name>
    </ligand>
</feature>
<reference evidence="15" key="1">
    <citation type="journal article" date="2019" name="Int. J. Syst. Evol. Microbiol.">
        <title>The Global Catalogue of Microorganisms (GCM) 10K type strain sequencing project: providing services to taxonomists for standard genome sequencing and annotation.</title>
        <authorList>
            <consortium name="The Broad Institute Genomics Platform"/>
            <consortium name="The Broad Institute Genome Sequencing Center for Infectious Disease"/>
            <person name="Wu L."/>
            <person name="Ma J."/>
        </authorList>
    </citation>
    <scope>NUCLEOTIDE SEQUENCE [LARGE SCALE GENOMIC DNA]</scope>
    <source>
        <strain evidence="15">JCM 4253</strain>
    </source>
</reference>
<dbReference type="SUPFAM" id="SSF51556">
    <property type="entry name" value="Metallo-dependent hydrolases"/>
    <property type="match status" value="1"/>
</dbReference>
<accession>A0A919F1Y0</accession>
<dbReference type="RefSeq" id="WP_189985561.1">
    <property type="nucleotide sequence ID" value="NZ_BNBF01000025.1"/>
</dbReference>
<keyword evidence="15" id="KW-1185">Reference proteome</keyword>
<keyword evidence="5 9" id="KW-0378">Hydrolase</keyword>
<dbReference type="Gene3D" id="2.30.40.10">
    <property type="entry name" value="Urease, subunit C, domain 1"/>
    <property type="match status" value="1"/>
</dbReference>
<dbReference type="PANTHER" id="PTHR11113">
    <property type="entry name" value="N-ACETYLGLUCOSAMINE-6-PHOSPHATE DEACETYLASE"/>
    <property type="match status" value="1"/>
</dbReference>
<feature type="active site" description="Proton donor/acceptor" evidence="10">
    <location>
        <position position="269"/>
    </location>
</feature>
<dbReference type="EMBL" id="BNBF01000025">
    <property type="protein sequence ID" value="GHG69269.1"/>
    <property type="molecule type" value="Genomic_DNA"/>
</dbReference>
<organism evidence="14 15">
    <name type="scientific">Streptomyces capoamus</name>
    <dbReference type="NCBI Taxonomy" id="68183"/>
    <lineage>
        <taxon>Bacteria</taxon>
        <taxon>Bacillati</taxon>
        <taxon>Actinomycetota</taxon>
        <taxon>Actinomycetes</taxon>
        <taxon>Kitasatosporales</taxon>
        <taxon>Streptomycetaceae</taxon>
        <taxon>Streptomyces</taxon>
    </lineage>
</organism>
<sequence length="382" mass="39558">MATERETVLTGANVVLPTGTVPNGRVAVAGRRIAADAPAGARAVDVSGHWLVPGFVDVHNHGGGGASFSGTAEDALTAIRTHRAHGTTTLVASTVTDEMDLLVRQAGLLSELAEQGEIAGIHFEGPFISPCRKGAHSEGLLRDPDPAEVRKLIDAARGKAKMVTLATELPGGIDSVRLLAEHGVIAAVGHTDAGYEQTVQAIDAGATVATHLFNAMPALNHRAPGPIAALLQDERVTVELINDGVHLHPAALQLAFRHAGAHRVAFITDAMDAAGTGDGRYMLGPLEVEVSEGVARLVEGGSIAGSTLTQDRAFQRAVTVDKLSVEDAVAALSATPARLLGLSDRVGSLEPGKDADLVLLDADFALKGVMRQGEWVVAPQLP</sequence>
<evidence type="ECO:0000256" key="1">
    <source>
        <dbReference type="ARBA" id="ARBA00010716"/>
    </source>
</evidence>
<dbReference type="FunFam" id="3.20.20.140:FF:000004">
    <property type="entry name" value="N-acetylglucosamine-6-phosphate deacetylase"/>
    <property type="match status" value="1"/>
</dbReference>
<evidence type="ECO:0000256" key="7">
    <source>
        <dbReference type="ARBA" id="ARBA00047647"/>
    </source>
</evidence>